<dbReference type="Proteomes" id="UP000199409">
    <property type="component" value="Unassembled WGS sequence"/>
</dbReference>
<dbReference type="OrthoDB" id="2082082at2"/>
<keyword evidence="2" id="KW-1185">Reference proteome</keyword>
<evidence type="ECO:0008006" key="3">
    <source>
        <dbReference type="Google" id="ProtNLM"/>
    </source>
</evidence>
<proteinExistence type="predicted"/>
<evidence type="ECO:0000313" key="2">
    <source>
        <dbReference type="Proteomes" id="UP000199409"/>
    </source>
</evidence>
<dbReference type="AlphaFoldDB" id="A0A1H4EJK3"/>
<protein>
    <recommendedName>
        <fullName evidence="3">DUF4365 domain-containing protein</fullName>
    </recommendedName>
</protein>
<dbReference type="RefSeq" id="WP_092351040.1">
    <property type="nucleotide sequence ID" value="NZ_FNQN01000025.1"/>
</dbReference>
<name>A0A1H4EJK3_9BACT</name>
<sequence length="185" mass="21146">MRPIFTIHAGEFLVGEYIEKNFPELNVWIPTKDTGIDLLVTNKKNSSKSVSIQVKMSRDYKPEHATNDFSRKLLAGGWLNLAHDKIEKSPADFWVFILVSHERKMKSQFIIIPPSVLLKRLVGIHGKSKRYNFYPWVLDSGTTLQGRGLSKKDKKDLATGSYSLGDRDLSQYLGNWSPLEEIRIP</sequence>
<dbReference type="EMBL" id="FNQN01000025">
    <property type="protein sequence ID" value="SEA85067.1"/>
    <property type="molecule type" value="Genomic_DNA"/>
</dbReference>
<gene>
    <name evidence="1" type="ORF">SAMN05660420_03407</name>
</gene>
<evidence type="ECO:0000313" key="1">
    <source>
        <dbReference type="EMBL" id="SEA85067.1"/>
    </source>
</evidence>
<organism evidence="1 2">
    <name type="scientific">Desulfuromusa kysingii</name>
    <dbReference type="NCBI Taxonomy" id="37625"/>
    <lineage>
        <taxon>Bacteria</taxon>
        <taxon>Pseudomonadati</taxon>
        <taxon>Thermodesulfobacteriota</taxon>
        <taxon>Desulfuromonadia</taxon>
        <taxon>Desulfuromonadales</taxon>
        <taxon>Geopsychrobacteraceae</taxon>
        <taxon>Desulfuromusa</taxon>
    </lineage>
</organism>
<reference evidence="1 2" key="1">
    <citation type="submission" date="2016-10" db="EMBL/GenBank/DDBJ databases">
        <authorList>
            <person name="de Groot N.N."/>
        </authorList>
    </citation>
    <scope>NUCLEOTIDE SEQUENCE [LARGE SCALE GENOMIC DNA]</scope>
    <source>
        <strain evidence="1 2">DSM 7343</strain>
    </source>
</reference>
<accession>A0A1H4EJK3</accession>